<feature type="coiled-coil region" evidence="10">
    <location>
        <begin position="362"/>
        <end position="483"/>
    </location>
</feature>
<keyword evidence="6 10" id="KW-0175">Coiled coil</keyword>
<dbReference type="Pfam" id="PF13558">
    <property type="entry name" value="SbcC_Walker_B"/>
    <property type="match status" value="1"/>
</dbReference>
<comment type="function">
    <text evidence="10">Plays a central role in chromosome condensation, segregation and cell cycle progression. Functions as a homodimer, which is essential for chromosome partition. Involved in negative DNA supercoiling in vivo, and by this means organize and compact chromosomes. May achieve or facilitate chromosome segregation by condensation DNA from both sides of a centrally located replisome during cell division.</text>
</comment>
<evidence type="ECO:0000256" key="5">
    <source>
        <dbReference type="ARBA" id="ARBA00022840"/>
    </source>
</evidence>
<keyword evidence="5 10" id="KW-0067">ATP-binding</keyword>
<evidence type="ECO:0000313" key="13">
    <source>
        <dbReference type="EMBL" id="QLB40578.1"/>
    </source>
</evidence>
<evidence type="ECO:0000259" key="11">
    <source>
        <dbReference type="Pfam" id="PF04310"/>
    </source>
</evidence>
<dbReference type="InterPro" id="IPR042501">
    <property type="entry name" value="MukB_hinge_sf"/>
</dbReference>
<sequence length="1487" mass="170897">MENNELALQNTPQIAPLAKQNEIQRGKFLSLTLINWNGFFARTFDLDDLVTTLSGGNGAGKSTTMAGFVTALIPDLTLLNFRNTTEAGSTAGSRDKGLYGKLKSGVCYAVLESLNSRGQRIITGVRLQQIIGRDKKVDIRSFSVQNIPANQSIISLFTEQVGEKARVLPLNEFKEKFEGCEFQFKQYHSITDYHSFMFDLGVIPKRLRSSADRSKFYKLIEASLYGGISSVITKSLRDYLLPENTGVRQAFQDMESALRENRMTLEAIKVTQSDRDMFKRLITESTHYVSADYMRHANERRGNVEAALEQRKEWYAAKSKIVLEQQRFVEFSRESADIAEAEQALESEYNSANDHLNLVMNALRHQEKIERYQDEVEELNIKLEEQQEALEEITDLAENAQTRADQADDHVEELRSQMADYQQALDAQQTRALQYQQAINALEKAKQLTCLANLDLNNIEDYHAEFEAQAEDLTNKVFDLEQRLAVSDMAKTQFEKAFELVCKISGKIDRSQAWEEARSLLSAFPEQKMQAQQAVSLRQKLNNLEQRLQQQQNAQHLLAEFNQKSQQQLDSSEELENFFDEQQARLEDLEAEFSDFVEQRSIQRQQREQLNQQYQQLAKNAPGWHTAQSALVRLEEQCGEKFESSKAVMQFMQNMLSKERETTLERDELARKEQRLDEQINRLNQPDGSEDARLNHLADRFGGVLLSELYDDVSIEDAPYFSALYGEARHAIVVRDLEAVKAQLEKLEDCPSDLYLIEGDPSAFDDAVFSTEELGDGVVVKVSDRQWRYSKFPEVPLFGRAAREKHLETLNAERDAIAEKHTERAFDVQKCQRLHQHLSQFVGTHLNLAFQDNPEVLMQEIAAERAEIERELAQSSGNEQQLRHQLERVKNQLQMLNKILPLANLLADDSLSEQAEECREQLENAEEDEIFIRQFGSTLSQLEPIAVALKSDPALFEQLEADYSRLVAEQKMLQQKVFSLADVMHRRLHFSYEETVGKEGSALTEQLRQRLENAQREREQARDNLRQAQAQLSQYNQVLTGLRSAYDAKNQMLQELIREINDLGVRGDINAEERARFNRDELQQRLSQQRARKSYLDKQIALIEAEMDNLNRTLRKAERDYHTQRKLVVQAKASWCIVQRLSRNSDVEKRLNRPELAYQSAEELRSISDKALGALRTAVADNEYLRDSLRASEDSRKPENKVAFFIAVYQHLRERIRQDIIKTDDPIDAIEQMEIELSRLTNELTKREKKLAISAESVANILRKTIQREQQRILQLNQGLQNIAFGQVKGVRLVVNIRDTHAILLNTLSNHRDEHKDLFDSQKLSFSEALAMLYKRVNPHIDMGQRTPQTMGEELLDYRNYLDLEVETFRGADGWMRAESSALSTGEAIGTGMSILLMVVQSWEEEARRMRAKDILPARLLFLDEAARLDATSINTLFELCERLDMQLLIAAPENISPERGTTYKLVRKMSNNQEYVHVVGLKGFGK</sequence>
<evidence type="ECO:0000256" key="2">
    <source>
        <dbReference type="ARBA" id="ARBA00022618"/>
    </source>
</evidence>
<dbReference type="Gene3D" id="1.20.58.850">
    <property type="match status" value="2"/>
</dbReference>
<feature type="binding site" evidence="10">
    <location>
        <begin position="55"/>
        <end position="62"/>
    </location>
    <ligand>
        <name>ATP</name>
        <dbReference type="ChEBI" id="CHEBI:30616"/>
    </ligand>
</feature>
<evidence type="ECO:0000313" key="14">
    <source>
        <dbReference type="Proteomes" id="UP000509660"/>
    </source>
</evidence>
<evidence type="ECO:0000256" key="3">
    <source>
        <dbReference type="ARBA" id="ARBA00022741"/>
    </source>
</evidence>
<gene>
    <name evidence="10 13" type="primary">mukB</name>
    <name evidence="13" type="ORF">HV559_06690</name>
</gene>
<feature type="coiled-coil region" evidence="10">
    <location>
        <begin position="858"/>
        <end position="928"/>
    </location>
</feature>
<evidence type="ECO:0000256" key="8">
    <source>
        <dbReference type="ARBA" id="ARBA00023125"/>
    </source>
</evidence>
<evidence type="ECO:0000256" key="7">
    <source>
        <dbReference type="ARBA" id="ARBA00023067"/>
    </source>
</evidence>
<dbReference type="EMBL" id="CP055306">
    <property type="protein sequence ID" value="QLB40578.1"/>
    <property type="molecule type" value="Genomic_DNA"/>
</dbReference>
<dbReference type="RefSeq" id="WP_176809916.1">
    <property type="nucleotide sequence ID" value="NZ_CP055306.1"/>
</dbReference>
<dbReference type="Pfam" id="PF16330">
    <property type="entry name" value="MukB_hinge"/>
    <property type="match status" value="1"/>
</dbReference>
<dbReference type="InterPro" id="IPR050308">
    <property type="entry name" value="MukB/SMC"/>
</dbReference>
<proteinExistence type="inferred from homology"/>
<dbReference type="PANTHER" id="PTHR42963">
    <property type="entry name" value="CHROMOSOME PARTITION PROTEIN MUKB"/>
    <property type="match status" value="1"/>
</dbReference>
<dbReference type="GO" id="GO:0003677">
    <property type="term" value="F:DNA binding"/>
    <property type="evidence" value="ECO:0007669"/>
    <property type="project" value="UniProtKB-UniRule"/>
</dbReference>
<dbReference type="GO" id="GO:0007059">
    <property type="term" value="P:chromosome segregation"/>
    <property type="evidence" value="ECO:0007669"/>
    <property type="project" value="UniProtKB-UniRule"/>
</dbReference>
<comment type="subcellular location">
    <subcellularLocation>
        <location evidence="10">Cytoplasm</location>
        <location evidence="10">Nucleoid</location>
    </subcellularLocation>
    <text evidence="10">Restricted to the nucleoid region.</text>
</comment>
<keyword evidence="4 10" id="KW-0159">Chromosome partition</keyword>
<dbReference type="Pfam" id="PF04310">
    <property type="entry name" value="MukB"/>
    <property type="match status" value="1"/>
</dbReference>
<evidence type="ECO:0000256" key="6">
    <source>
        <dbReference type="ARBA" id="ARBA00023054"/>
    </source>
</evidence>
<protein>
    <recommendedName>
        <fullName evidence="10">Chromosome partition protein MukB</fullName>
    </recommendedName>
    <alternativeName>
        <fullName evidence="10">Structural maintenance of chromosome-related protein</fullName>
    </alternativeName>
</protein>
<evidence type="ECO:0000256" key="1">
    <source>
        <dbReference type="ARBA" id="ARBA00022490"/>
    </source>
</evidence>
<dbReference type="Gene3D" id="3.40.1140.10">
    <property type="match status" value="2"/>
</dbReference>
<comment type="domain">
    <text evidence="10">The hinge domain, which separates the large intramolecular coiled coil regions, allows the homodimerization, forming a V-shaped homodimer.</text>
</comment>
<evidence type="ECO:0000256" key="4">
    <source>
        <dbReference type="ARBA" id="ARBA00022829"/>
    </source>
</evidence>
<keyword evidence="2 10" id="KW-0132">Cell division</keyword>
<dbReference type="InterPro" id="IPR007406">
    <property type="entry name" value="MukB_N_dom"/>
</dbReference>
<keyword evidence="14" id="KW-1185">Reference proteome</keyword>
<comment type="subunit">
    <text evidence="10">Homodimerization via its hinge domain. Binds to DNA via its C-terminal region. Interacts, and probably forms a ternary complex, with MukE and MukF via its C-terminal region. The complex formation is stimulated by calcium or magnesium. Interacts with tubulin-related protein FtsZ.</text>
</comment>
<evidence type="ECO:0000256" key="9">
    <source>
        <dbReference type="ARBA" id="ARBA00023306"/>
    </source>
</evidence>
<feature type="coiled-coil region" evidence="10">
    <location>
        <begin position="527"/>
        <end position="620"/>
    </location>
</feature>
<dbReference type="PIRSF" id="PIRSF005246">
    <property type="entry name" value="MukB"/>
    <property type="match status" value="1"/>
</dbReference>
<dbReference type="SUPFAM" id="SSF52540">
    <property type="entry name" value="P-loop containing nucleoside triphosphate hydrolases"/>
    <property type="match status" value="2"/>
</dbReference>
<comment type="similarity">
    <text evidence="10">Belongs to the SMC family. MukB subfamily.</text>
</comment>
<keyword evidence="7 10" id="KW-0226">DNA condensation</keyword>
<evidence type="ECO:0000256" key="10">
    <source>
        <dbReference type="HAMAP-Rule" id="MF_01800"/>
    </source>
</evidence>
<dbReference type="GO" id="GO:0006260">
    <property type="term" value="P:DNA replication"/>
    <property type="evidence" value="ECO:0007669"/>
    <property type="project" value="UniProtKB-UniRule"/>
</dbReference>
<reference evidence="13 14" key="1">
    <citation type="submission" date="2020-06" db="EMBL/GenBank/DDBJ databases">
        <title>Mannheimia pernigra sp. nov. isolated from bovine respiratory tract.</title>
        <authorList>
            <person name="Kuhnert P."/>
            <person name="Akarsu-Egger H."/>
        </authorList>
    </citation>
    <scope>NUCLEOTIDE SEQUENCE [LARGE SCALE GENOMIC DNA]</scope>
    <source>
        <strain evidence="13 14">BNO311</strain>
    </source>
</reference>
<dbReference type="GO" id="GO:0005737">
    <property type="term" value="C:cytoplasm"/>
    <property type="evidence" value="ECO:0007669"/>
    <property type="project" value="UniProtKB-UniRule"/>
</dbReference>
<name>A0A7D5IVP7_9PAST</name>
<dbReference type="NCBIfam" id="NF003422">
    <property type="entry name" value="PRK04863.1"/>
    <property type="match status" value="1"/>
</dbReference>
<feature type="region of interest" description="Flexible hinge" evidence="10">
    <location>
        <begin position="686"/>
        <end position="803"/>
    </location>
</feature>
<dbReference type="HAMAP" id="MF_01800">
    <property type="entry name" value="MukB"/>
    <property type="match status" value="1"/>
</dbReference>
<evidence type="ECO:0000259" key="12">
    <source>
        <dbReference type="Pfam" id="PF16330"/>
    </source>
</evidence>
<dbReference type="GO" id="GO:0030261">
    <property type="term" value="P:chromosome condensation"/>
    <property type="evidence" value="ECO:0007669"/>
    <property type="project" value="UniProtKB-KW"/>
</dbReference>
<dbReference type="InterPro" id="IPR012090">
    <property type="entry name" value="MukB"/>
</dbReference>
<dbReference type="PANTHER" id="PTHR42963:SF1">
    <property type="entry name" value="DUF4476 DOMAIN-CONTAINING PROTEIN"/>
    <property type="match status" value="1"/>
</dbReference>
<dbReference type="GO" id="GO:0051301">
    <property type="term" value="P:cell division"/>
    <property type="evidence" value="ECO:0007669"/>
    <property type="project" value="UniProtKB-KW"/>
</dbReference>
<feature type="coiled-coil region" evidence="10">
    <location>
        <begin position="1004"/>
        <end position="1127"/>
    </location>
</feature>
<keyword evidence="1 10" id="KW-0963">Cytoplasm</keyword>
<organism evidence="13 14">
    <name type="scientific">Mannheimia pernigra</name>
    <dbReference type="NCBI Taxonomy" id="111844"/>
    <lineage>
        <taxon>Bacteria</taxon>
        <taxon>Pseudomonadati</taxon>
        <taxon>Pseudomonadota</taxon>
        <taxon>Gammaproteobacteria</taxon>
        <taxon>Pasteurellales</taxon>
        <taxon>Pasteurellaceae</taxon>
        <taxon>Mannheimia</taxon>
    </lineage>
</organism>
<dbReference type="GO" id="GO:0009295">
    <property type="term" value="C:nucleoid"/>
    <property type="evidence" value="ECO:0007669"/>
    <property type="project" value="UniProtKB-SubCell"/>
</dbReference>
<dbReference type="Gene3D" id="3.30.70.3500">
    <property type="entry name" value="MukB, hinge domain"/>
    <property type="match status" value="1"/>
</dbReference>
<keyword evidence="3 10" id="KW-0547">Nucleotide-binding</keyword>
<feature type="domain" description="MukB hinge" evidence="12">
    <location>
        <begin position="665"/>
        <end position="830"/>
    </location>
</feature>
<accession>A0A7D5IVP7</accession>
<dbReference type="GO" id="GO:0005524">
    <property type="term" value="F:ATP binding"/>
    <property type="evidence" value="ECO:0007669"/>
    <property type="project" value="UniProtKB-UniRule"/>
</dbReference>
<keyword evidence="9 10" id="KW-0131">Cell cycle</keyword>
<keyword evidence="8 10" id="KW-0238">DNA-binding</keyword>
<dbReference type="InterPro" id="IPR032520">
    <property type="entry name" value="MukB_hinge"/>
</dbReference>
<feature type="domain" description="MukB N-terminal" evidence="11">
    <location>
        <begin position="23"/>
        <end position="246"/>
    </location>
</feature>
<dbReference type="Proteomes" id="UP000509660">
    <property type="component" value="Chromosome"/>
</dbReference>
<dbReference type="InterPro" id="IPR027417">
    <property type="entry name" value="P-loop_NTPase"/>
</dbReference>